<comment type="caution">
    <text evidence="9">The sequence shown here is derived from an EMBL/GenBank/DDBJ whole genome shotgun (WGS) entry which is preliminary data.</text>
</comment>
<evidence type="ECO:0000256" key="4">
    <source>
        <dbReference type="ARBA" id="ARBA00022729"/>
    </source>
</evidence>
<dbReference type="InterPro" id="IPR050490">
    <property type="entry name" value="Bact_solute-bd_prot1"/>
</dbReference>
<keyword evidence="7" id="KW-0449">Lipoprotein</keyword>
<organism evidence="9 10">
    <name type="scientific">Lysobacter korlensis</name>
    <dbReference type="NCBI Taxonomy" id="553636"/>
    <lineage>
        <taxon>Bacteria</taxon>
        <taxon>Pseudomonadati</taxon>
        <taxon>Pseudomonadota</taxon>
        <taxon>Gammaproteobacteria</taxon>
        <taxon>Lysobacterales</taxon>
        <taxon>Lysobacteraceae</taxon>
        <taxon>Lysobacter</taxon>
    </lineage>
</organism>
<dbReference type="RefSeq" id="WP_386668853.1">
    <property type="nucleotide sequence ID" value="NZ_JBHLTG010000002.1"/>
</dbReference>
<dbReference type="SUPFAM" id="SSF53850">
    <property type="entry name" value="Periplasmic binding protein-like II"/>
    <property type="match status" value="1"/>
</dbReference>
<reference evidence="9 10" key="1">
    <citation type="submission" date="2024-09" db="EMBL/GenBank/DDBJ databases">
        <authorList>
            <person name="Sun Q."/>
            <person name="Mori K."/>
        </authorList>
    </citation>
    <scope>NUCLEOTIDE SEQUENCE [LARGE SCALE GENOMIC DNA]</scope>
    <source>
        <strain evidence="9 10">KCTC 23076</strain>
    </source>
</reference>
<evidence type="ECO:0000256" key="5">
    <source>
        <dbReference type="ARBA" id="ARBA00023136"/>
    </source>
</evidence>
<dbReference type="Gene3D" id="3.40.190.10">
    <property type="entry name" value="Periplasmic binding protein-like II"/>
    <property type="match status" value="2"/>
</dbReference>
<dbReference type="InterPro" id="IPR006059">
    <property type="entry name" value="SBP"/>
</dbReference>
<keyword evidence="5" id="KW-0472">Membrane</keyword>
<feature type="chain" id="PRO_5046948768" evidence="8">
    <location>
        <begin position="31"/>
        <end position="443"/>
    </location>
</feature>
<evidence type="ECO:0000313" key="9">
    <source>
        <dbReference type="EMBL" id="MFC0678742.1"/>
    </source>
</evidence>
<evidence type="ECO:0000256" key="2">
    <source>
        <dbReference type="ARBA" id="ARBA00008520"/>
    </source>
</evidence>
<gene>
    <name evidence="9" type="ORF">ACFFGH_12910</name>
</gene>
<keyword evidence="3" id="KW-1003">Cell membrane</keyword>
<evidence type="ECO:0000256" key="8">
    <source>
        <dbReference type="SAM" id="SignalP"/>
    </source>
</evidence>
<dbReference type="EMBL" id="JBHLTG010000002">
    <property type="protein sequence ID" value="MFC0678742.1"/>
    <property type="molecule type" value="Genomic_DNA"/>
</dbReference>
<proteinExistence type="inferred from homology"/>
<comment type="similarity">
    <text evidence="2">Belongs to the bacterial solute-binding protein 1 family.</text>
</comment>
<name>A0ABV6RP21_9GAMM</name>
<dbReference type="PANTHER" id="PTHR43649">
    <property type="entry name" value="ARABINOSE-BINDING PROTEIN-RELATED"/>
    <property type="match status" value="1"/>
</dbReference>
<dbReference type="Proteomes" id="UP001589896">
    <property type="component" value="Unassembled WGS sequence"/>
</dbReference>
<evidence type="ECO:0000256" key="3">
    <source>
        <dbReference type="ARBA" id="ARBA00022475"/>
    </source>
</evidence>
<dbReference type="PANTHER" id="PTHR43649:SF33">
    <property type="entry name" value="POLYGALACTURONAN_RHAMNOGALACTURONAN-BINDING PROTEIN YTCQ"/>
    <property type="match status" value="1"/>
</dbReference>
<evidence type="ECO:0000256" key="7">
    <source>
        <dbReference type="ARBA" id="ARBA00023288"/>
    </source>
</evidence>
<evidence type="ECO:0000313" key="10">
    <source>
        <dbReference type="Proteomes" id="UP001589896"/>
    </source>
</evidence>
<comment type="subcellular location">
    <subcellularLocation>
        <location evidence="1">Periplasm</location>
    </subcellularLocation>
</comment>
<evidence type="ECO:0000256" key="6">
    <source>
        <dbReference type="ARBA" id="ARBA00023139"/>
    </source>
</evidence>
<keyword evidence="6" id="KW-0564">Palmitate</keyword>
<keyword evidence="4 8" id="KW-0732">Signal</keyword>
<evidence type="ECO:0000256" key="1">
    <source>
        <dbReference type="ARBA" id="ARBA00004418"/>
    </source>
</evidence>
<accession>A0ABV6RP21</accession>
<feature type="signal peptide" evidence="8">
    <location>
        <begin position="1"/>
        <end position="30"/>
    </location>
</feature>
<protein>
    <submittedName>
        <fullName evidence="9">ABC transporter substrate-binding protein</fullName>
    </submittedName>
</protein>
<keyword evidence="10" id="KW-1185">Reference proteome</keyword>
<dbReference type="PROSITE" id="PS51257">
    <property type="entry name" value="PROKAR_LIPOPROTEIN"/>
    <property type="match status" value="1"/>
</dbReference>
<dbReference type="Pfam" id="PF01547">
    <property type="entry name" value="SBP_bac_1"/>
    <property type="match status" value="1"/>
</dbReference>
<sequence length="443" mass="47040">MINRSTRRPMLALGASGVALSLTLAGCAGGGGGGGGGGDGEEVTISYLVDNQESTVLVAEALIEEFESQNEGIQVELETRPQGAEGDNLIKTRLSTGEMNSVFAYNTGSLMQALNPDQTLVNLDDQEFVGLLDENFVKAVSTDNGVYAAPMGQAMSGSIIYNKDVYEELGLEVPQTWDEFIANAEAVKEAGDIAPIVQTYGDTWTSQLFVLGDFANVLAEDPEWAEKYTNNEAKYVDQPALAGFQKLEEVYEKDLLNEDFASATYADGVAMVATGEGAHYPILTFAASQLSASNPEAADIVGTFPIPGDNAEDNALTVWMPGGVYIPQSTEGAELEAAKKFVEFVTTKESCDIQGEIVAPTGPFVIEGCELPAEVPAMVSDQQPYFDEEKTGLALEFSSPIKGPALEQITVAVGSGITSAEEGAAQYDEDVKKQAQQLGIEGW</sequence>